<evidence type="ECO:0000256" key="1">
    <source>
        <dbReference type="ARBA" id="ARBA00022603"/>
    </source>
</evidence>
<protein>
    <submittedName>
        <fullName evidence="4">RNA methyltransferase</fullName>
    </submittedName>
</protein>
<dbReference type="EMBL" id="QFPN01000001">
    <property type="protein sequence ID" value="PZQ19113.1"/>
    <property type="molecule type" value="Genomic_DNA"/>
</dbReference>
<dbReference type="PANTHER" id="PTHR43191">
    <property type="entry name" value="RRNA METHYLTRANSFERASE 3"/>
    <property type="match status" value="1"/>
</dbReference>
<keyword evidence="2 4" id="KW-0808">Transferase</keyword>
<name>A0A2W5MN54_ANCNO</name>
<gene>
    <name evidence="4" type="ORF">DI565_01615</name>
</gene>
<dbReference type="InterPro" id="IPR029028">
    <property type="entry name" value="Alpha/beta_knot_MTases"/>
</dbReference>
<comment type="caution">
    <text evidence="4">The sequence shown here is derived from an EMBL/GenBank/DDBJ whole genome shotgun (WGS) entry which is preliminary data.</text>
</comment>
<dbReference type="Gene3D" id="3.30.1330.30">
    <property type="match status" value="1"/>
</dbReference>
<dbReference type="SUPFAM" id="SSF55315">
    <property type="entry name" value="L30e-like"/>
    <property type="match status" value="1"/>
</dbReference>
<dbReference type="PANTHER" id="PTHR43191:SF12">
    <property type="entry name" value="RRNA METHYLASE"/>
    <property type="match status" value="1"/>
</dbReference>
<dbReference type="GO" id="GO:0008173">
    <property type="term" value="F:RNA methyltransferase activity"/>
    <property type="evidence" value="ECO:0007669"/>
    <property type="project" value="InterPro"/>
</dbReference>
<organism evidence="4 5">
    <name type="scientific">Ancylobacter novellus</name>
    <name type="common">Thiobacillus novellus</name>
    <dbReference type="NCBI Taxonomy" id="921"/>
    <lineage>
        <taxon>Bacteria</taxon>
        <taxon>Pseudomonadati</taxon>
        <taxon>Pseudomonadota</taxon>
        <taxon>Alphaproteobacteria</taxon>
        <taxon>Hyphomicrobiales</taxon>
        <taxon>Xanthobacteraceae</taxon>
        <taxon>Ancylobacter</taxon>
    </lineage>
</organism>
<accession>A0A2W5MN54</accession>
<evidence type="ECO:0000256" key="2">
    <source>
        <dbReference type="ARBA" id="ARBA00022679"/>
    </source>
</evidence>
<proteinExistence type="predicted"/>
<dbReference type="Proteomes" id="UP000249577">
    <property type="component" value="Unassembled WGS sequence"/>
</dbReference>
<evidence type="ECO:0000259" key="3">
    <source>
        <dbReference type="Pfam" id="PF00588"/>
    </source>
</evidence>
<dbReference type="InterPro" id="IPR001537">
    <property type="entry name" value="SpoU_MeTrfase"/>
</dbReference>
<dbReference type="InterPro" id="IPR029026">
    <property type="entry name" value="tRNA_m1G_MTases_N"/>
</dbReference>
<dbReference type="CDD" id="cd18095">
    <property type="entry name" value="SpoU-like_rRNA-MTase"/>
    <property type="match status" value="1"/>
</dbReference>
<dbReference type="InterPro" id="IPR029064">
    <property type="entry name" value="Ribosomal_eL30-like_sf"/>
</dbReference>
<feature type="domain" description="tRNA/rRNA methyltransferase SpoU type" evidence="3">
    <location>
        <begin position="123"/>
        <end position="262"/>
    </location>
</feature>
<dbReference type="SUPFAM" id="SSF75217">
    <property type="entry name" value="alpha/beta knot"/>
    <property type="match status" value="1"/>
</dbReference>
<dbReference type="AlphaFoldDB" id="A0A2W5MN54"/>
<dbReference type="GO" id="GO:0003723">
    <property type="term" value="F:RNA binding"/>
    <property type="evidence" value="ECO:0007669"/>
    <property type="project" value="InterPro"/>
</dbReference>
<evidence type="ECO:0000313" key="5">
    <source>
        <dbReference type="Proteomes" id="UP000249577"/>
    </source>
</evidence>
<dbReference type="Pfam" id="PF00588">
    <property type="entry name" value="SpoU_methylase"/>
    <property type="match status" value="1"/>
</dbReference>
<evidence type="ECO:0000313" key="4">
    <source>
        <dbReference type="EMBL" id="PZQ19113.1"/>
    </source>
</evidence>
<dbReference type="GO" id="GO:0032259">
    <property type="term" value="P:methylation"/>
    <property type="evidence" value="ECO:0007669"/>
    <property type="project" value="UniProtKB-KW"/>
</dbReference>
<dbReference type="InterPro" id="IPR051259">
    <property type="entry name" value="rRNA_Methyltransferase"/>
</dbReference>
<sequence>MPIPLPVTDPDDPRIAAYRAVRERDVVGRGERFVAEGEVVLRLLLGPRCRHEVESVLVLDRRLPALVELLAPLADDVPLYAASQEVMDAVVGFHIHRGVLAIGRRAPAPDAAALLASLPERALVLALVGIANHDNVGALFRNAAAFGAHAVLLDGSSCDPLYRKAIRVSVGASLITPFARGGSGEAMLDALDGAGFETLALSPSGAAELGHMVRAPRTSLMLGAEGPGLPADLMARAKTVRIDMAAGFDSLNVATTGAVALYALTSR</sequence>
<keyword evidence="1 4" id="KW-0489">Methyltransferase</keyword>
<dbReference type="Gene3D" id="3.40.1280.10">
    <property type="match status" value="1"/>
</dbReference>
<dbReference type="GO" id="GO:0006396">
    <property type="term" value="P:RNA processing"/>
    <property type="evidence" value="ECO:0007669"/>
    <property type="project" value="InterPro"/>
</dbReference>
<reference evidence="4 5" key="1">
    <citation type="submission" date="2017-08" db="EMBL/GenBank/DDBJ databases">
        <title>Infants hospitalized years apart are colonized by the same room-sourced microbial strains.</title>
        <authorList>
            <person name="Brooks B."/>
            <person name="Olm M.R."/>
            <person name="Firek B.A."/>
            <person name="Baker R."/>
            <person name="Thomas B.C."/>
            <person name="Morowitz M.J."/>
            <person name="Banfield J.F."/>
        </authorList>
    </citation>
    <scope>NUCLEOTIDE SEQUENCE [LARGE SCALE GENOMIC DNA]</scope>
    <source>
        <strain evidence="4">S2_005_003_R2_43</strain>
    </source>
</reference>